<sequence length="308" mass="33335">MPDFSRRRFLTIFAAAGALSAAPFTLKAQHPVRTWKGVAMGSAASISLSHPNADDILLRATRELERLENIFSLYRENSTLAQLNRDGVINTPPFELLECLGLCGTINRASGGLFDPTVQPLWQLYAQSYSQGRAPENVMIRKTLSRTGWDKVVINQSQVSFKRPNMAMTLNGIAQGYVADRIAKLLRDDGLNNVLINTGEFAALGRDPEGEDWPVSINTGSEIRKGKVMLRDNAVATSLPNGTFFDQAGLVGHILDPRTGRPAQARPTAVSVTATKAAVADGLSTAICLMNKGEADKLLAQFPSAKLV</sequence>
<evidence type="ECO:0000256" key="6">
    <source>
        <dbReference type="ARBA" id="ARBA00022827"/>
    </source>
</evidence>
<evidence type="ECO:0000256" key="3">
    <source>
        <dbReference type="ARBA" id="ARBA00022630"/>
    </source>
</evidence>
<dbReference type="EC" id="2.7.1.180" evidence="1 10"/>
<evidence type="ECO:0000256" key="8">
    <source>
        <dbReference type="ARBA" id="ARBA00031306"/>
    </source>
</evidence>
<feature type="binding site" evidence="11">
    <location>
        <position position="172"/>
    </location>
    <ligand>
        <name>Mg(2+)</name>
        <dbReference type="ChEBI" id="CHEBI:18420"/>
    </ligand>
</feature>
<proteinExistence type="inferred from homology"/>
<evidence type="ECO:0000256" key="7">
    <source>
        <dbReference type="ARBA" id="ARBA00022842"/>
    </source>
</evidence>
<reference evidence="12 13" key="1">
    <citation type="submission" date="2014-07" db="EMBL/GenBank/DDBJ databases">
        <title>Draft genome sequence of Thalassospira profundimaris R8-17.</title>
        <authorList>
            <person name="Lai Q."/>
            <person name="Shao Z."/>
        </authorList>
    </citation>
    <scope>NUCLEOTIDE SEQUENCE [LARGE SCALE GENOMIC DNA]</scope>
    <source>
        <strain evidence="12 13">R8-17</strain>
    </source>
</reference>
<protein>
    <recommendedName>
        <fullName evidence="2 10">FAD:protein FMN transferase</fullName>
        <ecNumber evidence="1 10">2.7.1.180</ecNumber>
    </recommendedName>
    <alternativeName>
        <fullName evidence="8 10">Flavin transferase</fullName>
    </alternativeName>
</protein>
<dbReference type="SUPFAM" id="SSF143631">
    <property type="entry name" value="ApbE-like"/>
    <property type="match status" value="1"/>
</dbReference>
<keyword evidence="3 10" id="KW-0285">Flavoprotein</keyword>
<dbReference type="Pfam" id="PF02424">
    <property type="entry name" value="ApbE"/>
    <property type="match status" value="1"/>
</dbReference>
<keyword evidence="5 10" id="KW-0479">Metal-binding</keyword>
<dbReference type="EMBL" id="JPWB01000001">
    <property type="protein sequence ID" value="RCK25585.1"/>
    <property type="molecule type" value="Genomic_DNA"/>
</dbReference>
<keyword evidence="4 10" id="KW-0808">Transferase</keyword>
<evidence type="ECO:0000256" key="10">
    <source>
        <dbReference type="PIRNR" id="PIRNR006268"/>
    </source>
</evidence>
<dbReference type="PANTHER" id="PTHR30040">
    <property type="entry name" value="THIAMINE BIOSYNTHESIS LIPOPROTEIN APBE"/>
    <property type="match status" value="1"/>
</dbReference>
<evidence type="ECO:0000256" key="5">
    <source>
        <dbReference type="ARBA" id="ARBA00022723"/>
    </source>
</evidence>
<comment type="similarity">
    <text evidence="10">Belongs to the ApbE family.</text>
</comment>
<comment type="catalytic activity">
    <reaction evidence="9 10">
        <text>L-threonyl-[protein] + FAD = FMN-L-threonyl-[protein] + AMP + H(+)</text>
        <dbReference type="Rhea" id="RHEA:36847"/>
        <dbReference type="Rhea" id="RHEA-COMP:11060"/>
        <dbReference type="Rhea" id="RHEA-COMP:11061"/>
        <dbReference type="ChEBI" id="CHEBI:15378"/>
        <dbReference type="ChEBI" id="CHEBI:30013"/>
        <dbReference type="ChEBI" id="CHEBI:57692"/>
        <dbReference type="ChEBI" id="CHEBI:74257"/>
        <dbReference type="ChEBI" id="CHEBI:456215"/>
        <dbReference type="EC" id="2.7.1.180"/>
    </reaction>
</comment>
<dbReference type="InterPro" id="IPR003374">
    <property type="entry name" value="ApbE-like_sf"/>
</dbReference>
<organism evidence="12 13">
    <name type="scientific">Thalassospira profundimaris</name>
    <dbReference type="NCBI Taxonomy" id="502049"/>
    <lineage>
        <taxon>Bacteria</taxon>
        <taxon>Pseudomonadati</taxon>
        <taxon>Pseudomonadota</taxon>
        <taxon>Alphaproteobacteria</taxon>
        <taxon>Rhodospirillales</taxon>
        <taxon>Thalassospiraceae</taxon>
        <taxon>Thalassospira</taxon>
    </lineage>
</organism>
<comment type="cofactor">
    <cofactor evidence="11">
        <name>Mg(2+)</name>
        <dbReference type="ChEBI" id="CHEBI:18420"/>
    </cofactor>
    <cofactor evidence="11">
        <name>Mn(2+)</name>
        <dbReference type="ChEBI" id="CHEBI:29035"/>
    </cofactor>
    <text evidence="11">Magnesium. Can also use manganese.</text>
</comment>
<evidence type="ECO:0000256" key="11">
    <source>
        <dbReference type="PIRSR" id="PIRSR006268-2"/>
    </source>
</evidence>
<evidence type="ECO:0000256" key="2">
    <source>
        <dbReference type="ARBA" id="ARBA00016337"/>
    </source>
</evidence>
<name>A0A367VK45_9PROT</name>
<feature type="binding site" evidence="11">
    <location>
        <position position="285"/>
    </location>
    <ligand>
        <name>Mg(2+)</name>
        <dbReference type="ChEBI" id="CHEBI:18420"/>
    </ligand>
</feature>
<dbReference type="AlphaFoldDB" id="A0A367VK45"/>
<dbReference type="InterPro" id="IPR006311">
    <property type="entry name" value="TAT_signal"/>
</dbReference>
<evidence type="ECO:0000313" key="13">
    <source>
        <dbReference type="Proteomes" id="UP000253061"/>
    </source>
</evidence>
<dbReference type="InterPro" id="IPR024932">
    <property type="entry name" value="ApbE"/>
</dbReference>
<accession>A0A367VK45</accession>
<dbReference type="PANTHER" id="PTHR30040:SF2">
    <property type="entry name" value="FAD:PROTEIN FMN TRANSFERASE"/>
    <property type="match status" value="1"/>
</dbReference>
<dbReference type="PROSITE" id="PS51318">
    <property type="entry name" value="TAT"/>
    <property type="match status" value="1"/>
</dbReference>
<evidence type="ECO:0000256" key="4">
    <source>
        <dbReference type="ARBA" id="ARBA00022679"/>
    </source>
</evidence>
<dbReference type="PIRSF" id="PIRSF006268">
    <property type="entry name" value="ApbE"/>
    <property type="match status" value="1"/>
</dbReference>
<dbReference type="RefSeq" id="WP_062957251.1">
    <property type="nucleotide sequence ID" value="NZ_JPWB01000001.1"/>
</dbReference>
<evidence type="ECO:0000256" key="1">
    <source>
        <dbReference type="ARBA" id="ARBA00011955"/>
    </source>
</evidence>
<comment type="caution">
    <text evidence="12">The sequence shown here is derived from an EMBL/GenBank/DDBJ whole genome shotgun (WGS) entry which is preliminary data.</text>
</comment>
<dbReference type="Proteomes" id="UP000253061">
    <property type="component" value="Unassembled WGS sequence"/>
</dbReference>
<gene>
    <name evidence="12" type="ORF">TH6_02985</name>
</gene>
<evidence type="ECO:0000256" key="9">
    <source>
        <dbReference type="ARBA" id="ARBA00048540"/>
    </source>
</evidence>
<evidence type="ECO:0000313" key="12">
    <source>
        <dbReference type="EMBL" id="RCK25585.1"/>
    </source>
</evidence>
<dbReference type="Gene3D" id="3.10.520.10">
    <property type="entry name" value="ApbE-like domains"/>
    <property type="match status" value="1"/>
</dbReference>
<keyword evidence="6 10" id="KW-0274">FAD</keyword>
<feature type="binding site" evidence="11">
    <location>
        <position position="281"/>
    </location>
    <ligand>
        <name>Mg(2+)</name>
        <dbReference type="ChEBI" id="CHEBI:18420"/>
    </ligand>
</feature>
<keyword evidence="7 10" id="KW-0460">Magnesium</keyword>
<dbReference type="GO" id="GO:0016740">
    <property type="term" value="F:transferase activity"/>
    <property type="evidence" value="ECO:0007669"/>
    <property type="project" value="UniProtKB-UniRule"/>
</dbReference>
<dbReference type="GO" id="GO:0046872">
    <property type="term" value="F:metal ion binding"/>
    <property type="evidence" value="ECO:0007669"/>
    <property type="project" value="UniProtKB-UniRule"/>
</dbReference>